<feature type="compositionally biased region" description="Basic and acidic residues" evidence="4">
    <location>
        <begin position="121"/>
        <end position="143"/>
    </location>
</feature>
<feature type="compositionally biased region" description="Basic residues" evidence="4">
    <location>
        <begin position="144"/>
        <end position="157"/>
    </location>
</feature>
<evidence type="ECO:0000256" key="3">
    <source>
        <dbReference type="RuleBase" id="RU367162"/>
    </source>
</evidence>
<keyword evidence="3" id="KW-0539">Nucleus</keyword>
<evidence type="ECO:0000256" key="1">
    <source>
        <dbReference type="ARBA" id="ARBA00003401"/>
    </source>
</evidence>
<feature type="region of interest" description="Disordered" evidence="4">
    <location>
        <begin position="84"/>
        <end position="192"/>
    </location>
</feature>
<feature type="compositionally biased region" description="Low complexity" evidence="4">
    <location>
        <begin position="13"/>
        <end position="31"/>
    </location>
</feature>
<comment type="similarity">
    <text evidence="2 3">Belongs to the YPI1 family.</text>
</comment>
<name>A0A3N4IIC0_ASCIM</name>
<evidence type="ECO:0000313" key="5">
    <source>
        <dbReference type="EMBL" id="RPA81404.1"/>
    </source>
</evidence>
<comment type="function">
    <text evidence="1 3">Regulator of type 1 phosphatases which maintains protein phosphatase activity under strict control.</text>
</comment>
<evidence type="ECO:0000313" key="6">
    <source>
        <dbReference type="Proteomes" id="UP000275078"/>
    </source>
</evidence>
<dbReference type="InterPro" id="IPR011107">
    <property type="entry name" value="PPI_Ypi1"/>
</dbReference>
<comment type="subcellular location">
    <subcellularLocation>
        <location evidence="3">Nucleus</location>
    </subcellularLocation>
</comment>
<accession>A0A3N4IIC0</accession>
<gene>
    <name evidence="5" type="ORF">BJ508DRAFT_414830</name>
</gene>
<dbReference type="PANTHER" id="PTHR20835:SF0">
    <property type="entry name" value="E3 UBIQUITIN-PROTEIN LIGASE PPP1R11"/>
    <property type="match status" value="1"/>
</dbReference>
<dbReference type="OrthoDB" id="307488at2759"/>
<dbReference type="STRING" id="1160509.A0A3N4IIC0"/>
<reference evidence="5 6" key="1">
    <citation type="journal article" date="2018" name="Nat. Ecol. Evol.">
        <title>Pezizomycetes genomes reveal the molecular basis of ectomycorrhizal truffle lifestyle.</title>
        <authorList>
            <person name="Murat C."/>
            <person name="Payen T."/>
            <person name="Noel B."/>
            <person name="Kuo A."/>
            <person name="Morin E."/>
            <person name="Chen J."/>
            <person name="Kohler A."/>
            <person name="Krizsan K."/>
            <person name="Balestrini R."/>
            <person name="Da Silva C."/>
            <person name="Montanini B."/>
            <person name="Hainaut M."/>
            <person name="Levati E."/>
            <person name="Barry K.W."/>
            <person name="Belfiori B."/>
            <person name="Cichocki N."/>
            <person name="Clum A."/>
            <person name="Dockter R.B."/>
            <person name="Fauchery L."/>
            <person name="Guy J."/>
            <person name="Iotti M."/>
            <person name="Le Tacon F."/>
            <person name="Lindquist E.A."/>
            <person name="Lipzen A."/>
            <person name="Malagnac F."/>
            <person name="Mello A."/>
            <person name="Molinier V."/>
            <person name="Miyauchi S."/>
            <person name="Poulain J."/>
            <person name="Riccioni C."/>
            <person name="Rubini A."/>
            <person name="Sitrit Y."/>
            <person name="Splivallo R."/>
            <person name="Traeger S."/>
            <person name="Wang M."/>
            <person name="Zifcakova L."/>
            <person name="Wipf D."/>
            <person name="Zambonelli A."/>
            <person name="Paolocci F."/>
            <person name="Nowrousian M."/>
            <person name="Ottonello S."/>
            <person name="Baldrian P."/>
            <person name="Spatafora J.W."/>
            <person name="Henrissat B."/>
            <person name="Nagy L.G."/>
            <person name="Aury J.M."/>
            <person name="Wincker P."/>
            <person name="Grigoriev I.V."/>
            <person name="Bonfante P."/>
            <person name="Martin F.M."/>
        </authorList>
    </citation>
    <scope>NUCLEOTIDE SEQUENCE [LARGE SCALE GENOMIC DNA]</scope>
    <source>
        <strain evidence="5 6">RN42</strain>
    </source>
</reference>
<evidence type="ECO:0000256" key="4">
    <source>
        <dbReference type="SAM" id="MobiDB-lite"/>
    </source>
</evidence>
<dbReference type="EMBL" id="ML119680">
    <property type="protein sequence ID" value="RPA81404.1"/>
    <property type="molecule type" value="Genomic_DNA"/>
</dbReference>
<evidence type="ECO:0000256" key="2">
    <source>
        <dbReference type="ARBA" id="ARBA00005605"/>
    </source>
</evidence>
<keyword evidence="6" id="KW-1185">Reference proteome</keyword>
<dbReference type="GO" id="GO:0008157">
    <property type="term" value="F:protein phosphatase 1 binding"/>
    <property type="evidence" value="ECO:0007669"/>
    <property type="project" value="TreeGrafter"/>
</dbReference>
<dbReference type="GO" id="GO:0005634">
    <property type="term" value="C:nucleus"/>
    <property type="evidence" value="ECO:0007669"/>
    <property type="project" value="UniProtKB-SubCell"/>
</dbReference>
<dbReference type="GO" id="GO:0004865">
    <property type="term" value="F:protein serine/threonine phosphatase inhibitor activity"/>
    <property type="evidence" value="ECO:0007669"/>
    <property type="project" value="UniProtKB-UniRule"/>
</dbReference>
<dbReference type="PANTHER" id="PTHR20835">
    <property type="entry name" value="E3 UBIQUITIN-PROTEIN LIGASE PPP1R11-RELATED"/>
    <property type="match status" value="1"/>
</dbReference>
<dbReference type="Pfam" id="PF07491">
    <property type="entry name" value="PPI_Ypi1"/>
    <property type="match status" value="1"/>
</dbReference>
<dbReference type="AlphaFoldDB" id="A0A3N4IIC0"/>
<sequence>MSWTRHRPTGGPSTTTTTATMTTTNTSTDTSNIPPGLLEGHATLILRGERDANDRRVTWSEDVVDNEGLGRKSSKVCCIYHKPREFGESSSESSSSSSSGSDNDSDTDSDSSGGPPRQPIRKRDPNAPHDHEHDGPCSHDTSSRGRRSKKPKKKRAEGRRPSPNAYEKMPKYKKKGGSGTTTEVMKPSGGGS</sequence>
<feature type="compositionally biased region" description="Low complexity" evidence="4">
    <location>
        <begin position="88"/>
        <end position="102"/>
    </location>
</feature>
<proteinExistence type="inferred from homology"/>
<dbReference type="Proteomes" id="UP000275078">
    <property type="component" value="Unassembled WGS sequence"/>
</dbReference>
<protein>
    <recommendedName>
        <fullName evidence="3">Type 1 phosphatases regulator</fullName>
    </recommendedName>
</protein>
<organism evidence="5 6">
    <name type="scientific">Ascobolus immersus RN42</name>
    <dbReference type="NCBI Taxonomy" id="1160509"/>
    <lineage>
        <taxon>Eukaryota</taxon>
        <taxon>Fungi</taxon>
        <taxon>Dikarya</taxon>
        <taxon>Ascomycota</taxon>
        <taxon>Pezizomycotina</taxon>
        <taxon>Pezizomycetes</taxon>
        <taxon>Pezizales</taxon>
        <taxon>Ascobolaceae</taxon>
        <taxon>Ascobolus</taxon>
    </lineage>
</organism>
<feature type="region of interest" description="Disordered" evidence="4">
    <location>
        <begin position="1"/>
        <end position="36"/>
    </location>
</feature>